<dbReference type="PANTHER" id="PTHR46663">
    <property type="entry name" value="DIGUANYLATE CYCLASE DGCT-RELATED"/>
    <property type="match status" value="1"/>
</dbReference>
<sequence length="1026" mass="110213">MPARPARGGASGAWPALAQAAWGRLLAIVMLVMLHLACAADACAAERWSRLAHTAFRHYQQADMSGGEAFVQDRQGFVWIGTQTGLLRWDGNRYTKYGADAARTDTLPDNYILSLHIDQRGRLWIGMNSGGVARYDAAHDNFVRYRAGPGGLANGGVAAMADDGADGLLVGHGTGIDRIDAAGVVTRMAYAAGASLPVAGINQLLRAADGRLWIATERGLFLLDKQQRVRPVAVGDGTVPAFTALFQDSAGRIWAGTRANGAFLLDAATLQATAVRESGPASTLQQERVVSIIEAAPDQLWIGTDGSAGGIVVLDVRSGESRRIRHRADTPDSLPDNNIMTMFRERGGIVFVATMGGVSQHGPVSDAIATVRDLGADASGVLSVPAMMQAPDGRLWLSIASGGVKIVDPLGGQAATVPGLPKGRVLAIVPGPDGEIYLGTQQGLYRADADGRSARVVPVPGRALKEEVWALAVSDRMLWLGDLEGVRALQLPAADSRDTARLLRHEIQRLGDPRVTALLVAGDDLWIGTRTGLARLGRHDGASAGVELVPTELATADRLPPGYVSSLLLDREGRLWLSNFGTGVILLERTDADGQRRFRRFSKLQGMPDNSANMVLQDVDGAIWASTDNGLARIAPRTLAVQAFGAGDGVQLPLYWTNSGTRTASGELVFGGLSGLTVLRTRAQVPWRYAAPVAVTRILLGDQEIPSGIYNVAGRKAAPITVTPEGRERGFSLEFAALDYSAPERNRYAYQLKGFDRNWIGTDATTRRASYTNLPPGDYILLLRGSNRNGEWSAPLEVPVRVLTAWHQQPWARLGAVLLALLLLAGLMQLRTRYLRRRQRELEAMVQARTAELRATQAQLETLAYSDPLTGLANRRLFSDELRLLVAQTERGSPGFTLLLVDLDHFKPVNDTYGHDAGDTLLVAAAGRLLAAVRESDRVFRLGGDEFAVLLGQATDRATLAPMCARMLHDLAQPLLLPAGATIEISASVGAAVHQRGHSHEQLYKQADVALYRAKAAGRNTWWLAD</sequence>
<dbReference type="PROSITE" id="PS50887">
    <property type="entry name" value="GGDEF"/>
    <property type="match status" value="1"/>
</dbReference>
<organism evidence="3 4">
    <name type="scientific">Duganella zoogloeoides</name>
    <dbReference type="NCBI Taxonomy" id="75659"/>
    <lineage>
        <taxon>Bacteria</taxon>
        <taxon>Pseudomonadati</taxon>
        <taxon>Pseudomonadota</taxon>
        <taxon>Betaproteobacteria</taxon>
        <taxon>Burkholderiales</taxon>
        <taxon>Oxalobacteraceae</taxon>
        <taxon>Telluria group</taxon>
        <taxon>Duganella</taxon>
    </lineage>
</organism>
<dbReference type="InterPro" id="IPR011110">
    <property type="entry name" value="Reg_prop"/>
</dbReference>
<keyword evidence="4" id="KW-1185">Reference proteome</keyword>
<dbReference type="EC" id="2.7.7.65" evidence="3"/>
<dbReference type="Pfam" id="PF00990">
    <property type="entry name" value="GGDEF"/>
    <property type="match status" value="1"/>
</dbReference>
<keyword evidence="3" id="KW-0808">Transferase</keyword>
<keyword evidence="1" id="KW-1133">Transmembrane helix</keyword>
<dbReference type="Gene3D" id="3.30.70.270">
    <property type="match status" value="1"/>
</dbReference>
<evidence type="ECO:0000256" key="1">
    <source>
        <dbReference type="SAM" id="Phobius"/>
    </source>
</evidence>
<dbReference type="InterPro" id="IPR029787">
    <property type="entry name" value="Nucleotide_cyclase"/>
</dbReference>
<gene>
    <name evidence="3" type="ORF">SR858_02535</name>
</gene>
<dbReference type="InterPro" id="IPR043128">
    <property type="entry name" value="Rev_trsase/Diguanyl_cyclase"/>
</dbReference>
<dbReference type="EMBL" id="CP140152">
    <property type="protein sequence ID" value="WQH05227.1"/>
    <property type="molecule type" value="Genomic_DNA"/>
</dbReference>
<dbReference type="CDD" id="cd01949">
    <property type="entry name" value="GGDEF"/>
    <property type="match status" value="1"/>
</dbReference>
<dbReference type="NCBIfam" id="TIGR00254">
    <property type="entry name" value="GGDEF"/>
    <property type="match status" value="1"/>
</dbReference>
<evidence type="ECO:0000259" key="2">
    <source>
        <dbReference type="PROSITE" id="PS50887"/>
    </source>
</evidence>
<dbReference type="InterPro" id="IPR052163">
    <property type="entry name" value="DGC-Regulatory_Protein"/>
</dbReference>
<dbReference type="Gene3D" id="2.130.10.10">
    <property type="entry name" value="YVTN repeat-like/Quinoprotein amine dehydrogenase"/>
    <property type="match status" value="2"/>
</dbReference>
<dbReference type="GO" id="GO:0052621">
    <property type="term" value="F:diguanylate cyclase activity"/>
    <property type="evidence" value="ECO:0007669"/>
    <property type="project" value="UniProtKB-EC"/>
</dbReference>
<evidence type="ECO:0000313" key="3">
    <source>
        <dbReference type="EMBL" id="WQH05227.1"/>
    </source>
</evidence>
<dbReference type="SUPFAM" id="SSF63829">
    <property type="entry name" value="Calcium-dependent phosphotriesterase"/>
    <property type="match status" value="1"/>
</dbReference>
<dbReference type="Proteomes" id="UP001326110">
    <property type="component" value="Chromosome"/>
</dbReference>
<dbReference type="SUPFAM" id="SSF55073">
    <property type="entry name" value="Nucleotide cyclase"/>
    <property type="match status" value="1"/>
</dbReference>
<dbReference type="Pfam" id="PF07494">
    <property type="entry name" value="Reg_prop"/>
    <property type="match status" value="2"/>
</dbReference>
<dbReference type="Gene3D" id="2.60.40.10">
    <property type="entry name" value="Immunoglobulins"/>
    <property type="match status" value="1"/>
</dbReference>
<keyword evidence="1" id="KW-0472">Membrane</keyword>
<dbReference type="SUPFAM" id="SSF50998">
    <property type="entry name" value="Quinoprotein alcohol dehydrogenase-like"/>
    <property type="match status" value="1"/>
</dbReference>
<dbReference type="InterPro" id="IPR011123">
    <property type="entry name" value="Y_Y_Y"/>
</dbReference>
<keyword evidence="3" id="KW-0548">Nucleotidyltransferase</keyword>
<feature type="transmembrane region" description="Helical" evidence="1">
    <location>
        <begin position="811"/>
        <end position="830"/>
    </location>
</feature>
<dbReference type="InterPro" id="IPR015943">
    <property type="entry name" value="WD40/YVTN_repeat-like_dom_sf"/>
</dbReference>
<keyword evidence="1" id="KW-0812">Transmembrane</keyword>
<evidence type="ECO:0000313" key="4">
    <source>
        <dbReference type="Proteomes" id="UP001326110"/>
    </source>
</evidence>
<proteinExistence type="predicted"/>
<dbReference type="PANTHER" id="PTHR46663:SF4">
    <property type="entry name" value="DIGUANYLATE CYCLASE DGCT-RELATED"/>
    <property type="match status" value="1"/>
</dbReference>
<dbReference type="RefSeq" id="WP_019924369.1">
    <property type="nucleotide sequence ID" value="NZ_CP140152.1"/>
</dbReference>
<dbReference type="InterPro" id="IPR013783">
    <property type="entry name" value="Ig-like_fold"/>
</dbReference>
<protein>
    <submittedName>
        <fullName evidence="3">Diguanylate cyclase</fullName>
        <ecNumber evidence="3">2.7.7.65</ecNumber>
    </submittedName>
</protein>
<name>A0ABZ0Y1E0_9BURK</name>
<dbReference type="Pfam" id="PF07495">
    <property type="entry name" value="Y_Y_Y"/>
    <property type="match status" value="1"/>
</dbReference>
<dbReference type="SMART" id="SM00267">
    <property type="entry name" value="GGDEF"/>
    <property type="match status" value="1"/>
</dbReference>
<feature type="domain" description="GGDEF" evidence="2">
    <location>
        <begin position="894"/>
        <end position="1026"/>
    </location>
</feature>
<dbReference type="InterPro" id="IPR011047">
    <property type="entry name" value="Quinoprotein_ADH-like_sf"/>
</dbReference>
<accession>A0ABZ0Y1E0</accession>
<reference evidence="3 4" key="1">
    <citation type="submission" date="2023-11" db="EMBL/GenBank/DDBJ databases">
        <title>MicrobeMod: A computational toolkit for identifying prokaryotic methylation and restriction-modification with nanopore sequencing.</title>
        <authorList>
            <person name="Crits-Christoph A."/>
            <person name="Kang S.C."/>
            <person name="Lee H."/>
            <person name="Ostrov N."/>
        </authorList>
    </citation>
    <scope>NUCLEOTIDE SEQUENCE [LARGE SCALE GENOMIC DNA]</scope>
    <source>
        <strain evidence="3 4">ATCC 25935</strain>
    </source>
</reference>
<dbReference type="InterPro" id="IPR000160">
    <property type="entry name" value="GGDEF_dom"/>
</dbReference>